<evidence type="ECO:0000313" key="4">
    <source>
        <dbReference type="Proteomes" id="UP000053789"/>
    </source>
</evidence>
<feature type="region of interest" description="Disordered" evidence="1">
    <location>
        <begin position="778"/>
        <end position="847"/>
    </location>
</feature>
<dbReference type="Pfam" id="PF02752">
    <property type="entry name" value="Arrestin_C"/>
    <property type="match status" value="1"/>
</dbReference>
<dbReference type="GeneID" id="27696373"/>
<dbReference type="InterPro" id="IPR011022">
    <property type="entry name" value="Arrestin_C-like"/>
</dbReference>
<evidence type="ECO:0000259" key="2">
    <source>
        <dbReference type="SMART" id="SM01017"/>
    </source>
</evidence>
<feature type="compositionally biased region" description="Basic and acidic residues" evidence="1">
    <location>
        <begin position="726"/>
        <end position="735"/>
    </location>
</feature>
<dbReference type="Proteomes" id="UP000053789">
    <property type="component" value="Unassembled WGS sequence"/>
</dbReference>
<accession>A0A0D2F2E1</accession>
<dbReference type="Gene3D" id="2.60.40.640">
    <property type="match status" value="1"/>
</dbReference>
<dbReference type="SUPFAM" id="SSF81296">
    <property type="entry name" value="E set domains"/>
    <property type="match status" value="1"/>
</dbReference>
<reference evidence="3" key="1">
    <citation type="submission" date="2015-01" db="EMBL/GenBank/DDBJ databases">
        <title>The Genome Sequence of Cladophialophora bantiana CBS 173.52.</title>
        <authorList>
            <consortium name="The Broad Institute Genomics Platform"/>
            <person name="Cuomo C."/>
            <person name="de Hoog S."/>
            <person name="Gorbushina A."/>
            <person name="Stielow B."/>
            <person name="Teixiera M."/>
            <person name="Abouelleil A."/>
            <person name="Chapman S.B."/>
            <person name="Priest M."/>
            <person name="Young S.K."/>
            <person name="Wortman J."/>
            <person name="Nusbaum C."/>
            <person name="Birren B."/>
        </authorList>
    </citation>
    <scope>NUCLEOTIDE SEQUENCE [LARGE SCALE GENOMIC DNA]</scope>
    <source>
        <strain evidence="3">CBS 173.52</strain>
    </source>
</reference>
<feature type="region of interest" description="Disordered" evidence="1">
    <location>
        <begin position="705"/>
        <end position="757"/>
    </location>
</feature>
<proteinExistence type="predicted"/>
<gene>
    <name evidence="3" type="ORF">Z519_03445</name>
</gene>
<dbReference type="EMBL" id="KN846983">
    <property type="protein sequence ID" value="KIW96376.1"/>
    <property type="molecule type" value="Genomic_DNA"/>
</dbReference>
<dbReference type="HOGENOM" id="CLU_016010_0_0_1"/>
<dbReference type="InterPro" id="IPR014752">
    <property type="entry name" value="Arrestin-like_C"/>
</dbReference>
<keyword evidence="4" id="KW-1185">Reference proteome</keyword>
<feature type="compositionally biased region" description="Basic and acidic residues" evidence="1">
    <location>
        <begin position="572"/>
        <end position="582"/>
    </location>
</feature>
<feature type="compositionally biased region" description="Basic residues" evidence="1">
    <location>
        <begin position="600"/>
        <end position="611"/>
    </location>
</feature>
<sequence length="847" mass="92932">MSTDDGKLARFPLASMEAFTRPISALARHRVHQLTDIREVSGSSKTATLGHSVREWNDGCIDRPATPAPQADALSHTTSSEYLTPTAFRAGPRNYTTGLGSRATSAVSLPHRPVPERKSSASILSRSLGGPVQASMRELPTWRIAELDGTDTLVRDTGRAESPVRRSIGRAAQSSEILRPAFTRTFIRTSPPHEVLDHGSSRHPRVELSVSVPSPLFVGGGTVEGQLTIQVDGGVARKPKTKPIYISKACVDIIGVEEVNDGRRWVFLSLATELLDKENPPPPSLVTSQTPEPGADLWWEMKSASSLVPFCVNLPLKLGPPPYASRQASIRYLLCPSIVVKTGDKRTMLTVHDPEKALASLASPLLAADTLYLAREPDIQTVKLTAGLHRQTWVNGALIFIDVHVANNTAKSVKKIEVQLEKTTLWYTHAPAGTAEKTANYLRLPKRTDTEIVSGTTLKKSNTWKGVPSHSSDVRTIELEAPRGHVTISTGRYFEVRYFVNVVVTVKLFKTVAVQLPVTIIPINSLDILPNSLAQVAASIEAKRSKTVPAPSADPGHATYHPGQVFTVPVRRSAERVREERPVPPGDLDSLANDIDRSPRKLVRTHGHCRRGLSGTTTDENAALGRPSMASSSHHHLHRHPSCYHCHIAPENSSPPKPIGPRLPRLQVSTSGLGFSESEFEIPPDSPPRKVMLSEQERNMINRQRELQNRQQRSQWAPKRPRREKKRGDEPRTSKDQPSYTNVVADPNAGPKPCDLGDLSPGIRMWADGTASQKPMLLSSGSAVCRSRSKTNPEGLRYRASISKPRRRSSTDRHERARASVGGPTYGAMPRRFSKDMAQRGSLDQLF</sequence>
<dbReference type="RefSeq" id="XP_016623045.1">
    <property type="nucleotide sequence ID" value="XM_016761195.1"/>
</dbReference>
<dbReference type="VEuPathDB" id="FungiDB:Z519_03445"/>
<dbReference type="OrthoDB" id="298939at2759"/>
<dbReference type="AlphaFoldDB" id="A0A0D2F2E1"/>
<feature type="region of interest" description="Disordered" evidence="1">
    <location>
        <begin position="103"/>
        <end position="127"/>
    </location>
</feature>
<organism evidence="3 4">
    <name type="scientific">Cladophialophora bantiana (strain ATCC 10958 / CBS 173.52 / CDC B-1940 / NIH 8579)</name>
    <name type="common">Xylohypha bantiana</name>
    <dbReference type="NCBI Taxonomy" id="1442370"/>
    <lineage>
        <taxon>Eukaryota</taxon>
        <taxon>Fungi</taxon>
        <taxon>Dikarya</taxon>
        <taxon>Ascomycota</taxon>
        <taxon>Pezizomycotina</taxon>
        <taxon>Eurotiomycetes</taxon>
        <taxon>Chaetothyriomycetidae</taxon>
        <taxon>Chaetothyriales</taxon>
        <taxon>Herpotrichiellaceae</taxon>
        <taxon>Cladophialophora</taxon>
    </lineage>
</organism>
<dbReference type="SMART" id="SM01017">
    <property type="entry name" value="Arrestin_C"/>
    <property type="match status" value="1"/>
</dbReference>
<name>A0A0D2F2E1_CLAB1</name>
<feature type="region of interest" description="Disordered" evidence="1">
    <location>
        <begin position="572"/>
        <end position="638"/>
    </location>
</feature>
<feature type="compositionally biased region" description="Basic and acidic residues" evidence="1">
    <location>
        <begin position="809"/>
        <end position="818"/>
    </location>
</feature>
<evidence type="ECO:0000313" key="3">
    <source>
        <dbReference type="EMBL" id="KIW96376.1"/>
    </source>
</evidence>
<feature type="domain" description="Arrestin C-terminal-like" evidence="2">
    <location>
        <begin position="378"/>
        <end position="523"/>
    </location>
</feature>
<evidence type="ECO:0000256" key="1">
    <source>
        <dbReference type="SAM" id="MobiDB-lite"/>
    </source>
</evidence>
<protein>
    <recommendedName>
        <fullName evidence="2">Arrestin C-terminal-like domain-containing protein</fullName>
    </recommendedName>
</protein>
<dbReference type="InterPro" id="IPR014756">
    <property type="entry name" value="Ig_E-set"/>
</dbReference>